<dbReference type="AlphaFoldDB" id="A0A223P2M4"/>
<reference evidence="13 14" key="1">
    <citation type="submission" date="2017-08" db="EMBL/GenBank/DDBJ databases">
        <title>Complete genome sequence of Mucilaginibacter sp. strain BJC16-A31.</title>
        <authorList>
            <consortium name="Henan University of Science and Technology"/>
            <person name="You X."/>
        </authorList>
    </citation>
    <scope>NUCLEOTIDE SEQUENCE [LARGE SCALE GENOMIC DNA]</scope>
    <source>
        <strain evidence="13 14">BJC16-A31</strain>
    </source>
</reference>
<evidence type="ECO:0000313" key="13">
    <source>
        <dbReference type="EMBL" id="ASU36365.1"/>
    </source>
</evidence>
<accession>A0A223P2M4</accession>
<evidence type="ECO:0000256" key="11">
    <source>
        <dbReference type="ARBA" id="ARBA00049091"/>
    </source>
</evidence>
<evidence type="ECO:0000256" key="5">
    <source>
        <dbReference type="ARBA" id="ARBA00023002"/>
    </source>
</evidence>
<keyword evidence="14" id="KW-1185">Reference proteome</keyword>
<proteinExistence type="inferred from homology"/>
<dbReference type="EMBL" id="CP022743">
    <property type="protein sequence ID" value="ASU36365.1"/>
    <property type="molecule type" value="Genomic_DNA"/>
</dbReference>
<dbReference type="GO" id="GO:0045454">
    <property type="term" value="P:cell redox homeostasis"/>
    <property type="evidence" value="ECO:0007669"/>
    <property type="project" value="TreeGrafter"/>
</dbReference>
<evidence type="ECO:0000256" key="8">
    <source>
        <dbReference type="ARBA" id="ARBA00032824"/>
    </source>
</evidence>
<evidence type="ECO:0000256" key="3">
    <source>
        <dbReference type="ARBA" id="ARBA00022559"/>
    </source>
</evidence>
<keyword evidence="4" id="KW-0049">Antioxidant</keyword>
<dbReference type="Proteomes" id="UP000215002">
    <property type="component" value="Chromosome"/>
</dbReference>
<dbReference type="GO" id="GO:0005737">
    <property type="term" value="C:cytoplasm"/>
    <property type="evidence" value="ECO:0007669"/>
    <property type="project" value="TreeGrafter"/>
</dbReference>
<comment type="catalytic activity">
    <reaction evidence="11">
        <text>a hydroperoxide + [thioredoxin]-dithiol = an alcohol + [thioredoxin]-disulfide + H2O</text>
        <dbReference type="Rhea" id="RHEA:62620"/>
        <dbReference type="Rhea" id="RHEA-COMP:10698"/>
        <dbReference type="Rhea" id="RHEA-COMP:10700"/>
        <dbReference type="ChEBI" id="CHEBI:15377"/>
        <dbReference type="ChEBI" id="CHEBI:29950"/>
        <dbReference type="ChEBI" id="CHEBI:30879"/>
        <dbReference type="ChEBI" id="CHEBI:35924"/>
        <dbReference type="ChEBI" id="CHEBI:50058"/>
        <dbReference type="EC" id="1.11.1.24"/>
    </reaction>
</comment>
<evidence type="ECO:0000256" key="7">
    <source>
        <dbReference type="ARBA" id="ARBA00023284"/>
    </source>
</evidence>
<comment type="function">
    <text evidence="1">Thiol-specific peroxidase that catalyzes the reduction of hydrogen peroxide and organic hydroperoxides to water and alcohols, respectively. Plays a role in cell protection against oxidative stress by detoxifying peroxides and as sensor of hydrogen peroxide-mediated signaling events.</text>
</comment>
<dbReference type="PROSITE" id="PS51352">
    <property type="entry name" value="THIOREDOXIN_2"/>
    <property type="match status" value="1"/>
</dbReference>
<keyword evidence="6" id="KW-1015">Disulfide bond</keyword>
<dbReference type="GO" id="GO:0008379">
    <property type="term" value="F:thioredoxin peroxidase activity"/>
    <property type="evidence" value="ECO:0007669"/>
    <property type="project" value="TreeGrafter"/>
</dbReference>
<evidence type="ECO:0000256" key="9">
    <source>
        <dbReference type="ARBA" id="ARBA00038489"/>
    </source>
</evidence>
<gene>
    <name evidence="13" type="ORF">MuYL_4480</name>
</gene>
<evidence type="ECO:0000256" key="10">
    <source>
        <dbReference type="ARBA" id="ARBA00042639"/>
    </source>
</evidence>
<evidence type="ECO:0000256" key="4">
    <source>
        <dbReference type="ARBA" id="ARBA00022862"/>
    </source>
</evidence>
<protein>
    <recommendedName>
        <fullName evidence="2">thioredoxin-dependent peroxiredoxin</fullName>
        <ecNumber evidence="2">1.11.1.24</ecNumber>
    </recommendedName>
    <alternativeName>
        <fullName evidence="8">Thioredoxin peroxidase</fullName>
    </alternativeName>
    <alternativeName>
        <fullName evidence="10">Thioredoxin-dependent peroxiredoxin Bcp</fullName>
    </alternativeName>
</protein>
<dbReference type="SUPFAM" id="SSF52833">
    <property type="entry name" value="Thioredoxin-like"/>
    <property type="match status" value="1"/>
</dbReference>
<dbReference type="PANTHER" id="PTHR42801:SF7">
    <property type="entry name" value="SLL1159 PROTEIN"/>
    <property type="match status" value="1"/>
</dbReference>
<dbReference type="InterPro" id="IPR050924">
    <property type="entry name" value="Peroxiredoxin_BCP/PrxQ"/>
</dbReference>
<keyword evidence="5" id="KW-0560">Oxidoreductase</keyword>
<name>A0A223P2M4_9SPHI</name>
<evidence type="ECO:0000256" key="1">
    <source>
        <dbReference type="ARBA" id="ARBA00003330"/>
    </source>
</evidence>
<dbReference type="PANTHER" id="PTHR42801">
    <property type="entry name" value="THIOREDOXIN-DEPENDENT PEROXIDE REDUCTASE"/>
    <property type="match status" value="1"/>
</dbReference>
<dbReference type="InterPro" id="IPR000866">
    <property type="entry name" value="AhpC/TSA"/>
</dbReference>
<dbReference type="GO" id="GO:0034599">
    <property type="term" value="P:cellular response to oxidative stress"/>
    <property type="evidence" value="ECO:0007669"/>
    <property type="project" value="TreeGrafter"/>
</dbReference>
<keyword evidence="3" id="KW-0575">Peroxidase</keyword>
<dbReference type="OrthoDB" id="9809746at2"/>
<evidence type="ECO:0000313" key="14">
    <source>
        <dbReference type="Proteomes" id="UP000215002"/>
    </source>
</evidence>
<dbReference type="InterPro" id="IPR036249">
    <property type="entry name" value="Thioredoxin-like_sf"/>
</dbReference>
<keyword evidence="7" id="KW-0676">Redox-active center</keyword>
<evidence type="ECO:0000256" key="2">
    <source>
        <dbReference type="ARBA" id="ARBA00013017"/>
    </source>
</evidence>
<organism evidence="13 14">
    <name type="scientific">Mucilaginibacter xinganensis</name>
    <dbReference type="NCBI Taxonomy" id="1234841"/>
    <lineage>
        <taxon>Bacteria</taxon>
        <taxon>Pseudomonadati</taxon>
        <taxon>Bacteroidota</taxon>
        <taxon>Sphingobacteriia</taxon>
        <taxon>Sphingobacteriales</taxon>
        <taxon>Sphingobacteriaceae</taxon>
        <taxon>Mucilaginibacter</taxon>
    </lineage>
</organism>
<dbReference type="EC" id="1.11.1.24" evidence="2"/>
<dbReference type="InterPro" id="IPR013766">
    <property type="entry name" value="Thioredoxin_domain"/>
</dbReference>
<dbReference type="Gene3D" id="3.40.30.10">
    <property type="entry name" value="Glutaredoxin"/>
    <property type="match status" value="1"/>
</dbReference>
<feature type="domain" description="Thioredoxin" evidence="12">
    <location>
        <begin position="50"/>
        <end position="224"/>
    </location>
</feature>
<dbReference type="RefSeq" id="WP_094572394.1">
    <property type="nucleotide sequence ID" value="NZ_CP022743.1"/>
</dbReference>
<dbReference type="Pfam" id="PF00578">
    <property type="entry name" value="AhpC-TSA"/>
    <property type="match status" value="1"/>
</dbReference>
<evidence type="ECO:0000256" key="6">
    <source>
        <dbReference type="ARBA" id="ARBA00023157"/>
    </source>
</evidence>
<dbReference type="KEGG" id="muc:MuYL_4480"/>
<comment type="similarity">
    <text evidence="9">Belongs to the peroxiredoxin family. BCP/PrxQ subfamily.</text>
</comment>
<sequence length="225" mass="25032">MSKFHQTPVYEQEKIQLQANLAAMISKESLEVFNEDADQLALDYVSPLKLSVGDQAPLFHLPNAVNKIIALKDLLNEGPVVITFYRGNWCPYCNLILNAYQRILPDIKALGANFIAISSQNPDSSLDMQAKQALEFEVLSDSGNQVAKLYTTIIQNAVEAVDEAQKLGVDFYSFYDDQSREVPVPAVFILDKNGKVLFAKSEGGDYRLRVEPSEILTALKLSLSK</sequence>
<evidence type="ECO:0000259" key="12">
    <source>
        <dbReference type="PROSITE" id="PS51352"/>
    </source>
</evidence>
<dbReference type="CDD" id="cd02970">
    <property type="entry name" value="PRX_like2"/>
    <property type="match status" value="1"/>
</dbReference>